<dbReference type="Pfam" id="PF25932">
    <property type="entry name" value="DUF7977"/>
    <property type="match status" value="1"/>
</dbReference>
<keyword evidence="4" id="KW-1185">Reference proteome</keyword>
<keyword evidence="2" id="KW-0812">Transmembrane</keyword>
<keyword evidence="2" id="KW-0472">Membrane</keyword>
<sequence length="118" mass="12859">MSSTPDAERDDGRNGSGDHGSDDASYTHDPAAFDEDGERVDAEGGERMDEPTHPDTVDREFDWRGWVLIGVMLFALVVAPLIVYLRPPVLGFRVSLIVMPLIPALLLGAVAVWATTRP</sequence>
<comment type="caution">
    <text evidence="3">The sequence shown here is derived from an EMBL/GenBank/DDBJ whole genome shotgun (WGS) entry which is preliminary data.</text>
</comment>
<evidence type="ECO:0000256" key="1">
    <source>
        <dbReference type="SAM" id="MobiDB-lite"/>
    </source>
</evidence>
<reference evidence="3 4" key="1">
    <citation type="journal article" date="2022" name="Syst. Appl. Microbiol.">
        <title>Natronocalculus amylovorans gen. nov., sp. nov., and Natranaeroarchaeum aerophilus sp. nov., dominant culturable amylolytic natronoarchaea from hypersaline soda lakes in southwestern Siberia.</title>
        <authorList>
            <person name="Sorokin D.Y."/>
            <person name="Elcheninov A.G."/>
            <person name="Khizhniak T.V."/>
            <person name="Koenen M."/>
            <person name="Bale N.J."/>
            <person name="Damste J.S.S."/>
            <person name="Kublanov I.V."/>
        </authorList>
    </citation>
    <scope>NUCLEOTIDE SEQUENCE [LARGE SCALE GENOMIC DNA]</scope>
    <source>
        <strain evidence="3 4">AArc-St1-1</strain>
    </source>
</reference>
<evidence type="ECO:0000256" key="2">
    <source>
        <dbReference type="SAM" id="Phobius"/>
    </source>
</evidence>
<dbReference type="InterPro" id="IPR058283">
    <property type="entry name" value="DUF7977"/>
</dbReference>
<proteinExistence type="predicted"/>
<dbReference type="AlphaFoldDB" id="A0AAE3FNQ8"/>
<evidence type="ECO:0000313" key="4">
    <source>
        <dbReference type="Proteomes" id="UP001202674"/>
    </source>
</evidence>
<feature type="compositionally biased region" description="Basic and acidic residues" evidence="1">
    <location>
        <begin position="39"/>
        <end position="57"/>
    </location>
</feature>
<feature type="transmembrane region" description="Helical" evidence="2">
    <location>
        <begin position="63"/>
        <end position="85"/>
    </location>
</feature>
<accession>A0AAE3FNQ8</accession>
<gene>
    <name evidence="3" type="ORF">AArcSt11_02225</name>
</gene>
<protein>
    <submittedName>
        <fullName evidence="3">Uncharacterized protein</fullName>
    </submittedName>
</protein>
<name>A0AAE3FNQ8_9EURY</name>
<feature type="transmembrane region" description="Helical" evidence="2">
    <location>
        <begin position="92"/>
        <end position="114"/>
    </location>
</feature>
<dbReference type="EMBL" id="JAKRVY010000001">
    <property type="protein sequence ID" value="MCL9812469.1"/>
    <property type="molecule type" value="Genomic_DNA"/>
</dbReference>
<feature type="region of interest" description="Disordered" evidence="1">
    <location>
        <begin position="1"/>
        <end position="57"/>
    </location>
</feature>
<keyword evidence="2" id="KW-1133">Transmembrane helix</keyword>
<feature type="compositionally biased region" description="Basic and acidic residues" evidence="1">
    <location>
        <begin position="1"/>
        <end position="13"/>
    </location>
</feature>
<organism evidence="3 4">
    <name type="scientific">Natranaeroarchaeum aerophilus</name>
    <dbReference type="NCBI Taxonomy" id="2917711"/>
    <lineage>
        <taxon>Archaea</taxon>
        <taxon>Methanobacteriati</taxon>
        <taxon>Methanobacteriota</taxon>
        <taxon>Stenosarchaea group</taxon>
        <taxon>Halobacteria</taxon>
        <taxon>Halobacteriales</taxon>
        <taxon>Natronoarchaeaceae</taxon>
        <taxon>Natranaeroarchaeum</taxon>
    </lineage>
</organism>
<evidence type="ECO:0000313" key="3">
    <source>
        <dbReference type="EMBL" id="MCL9812469.1"/>
    </source>
</evidence>
<dbReference type="RefSeq" id="WP_250594187.1">
    <property type="nucleotide sequence ID" value="NZ_JAKRVY010000001.1"/>
</dbReference>
<dbReference type="Proteomes" id="UP001202674">
    <property type="component" value="Unassembled WGS sequence"/>
</dbReference>